<comment type="catalytic activity">
    <reaction evidence="9">
        <text>L-seryl-[protein] + ATP = O-phospho-L-seryl-[protein] + ADP + H(+)</text>
        <dbReference type="Rhea" id="RHEA:17989"/>
        <dbReference type="Rhea" id="RHEA-COMP:9863"/>
        <dbReference type="Rhea" id="RHEA-COMP:11604"/>
        <dbReference type="ChEBI" id="CHEBI:15378"/>
        <dbReference type="ChEBI" id="CHEBI:29999"/>
        <dbReference type="ChEBI" id="CHEBI:30616"/>
        <dbReference type="ChEBI" id="CHEBI:83421"/>
        <dbReference type="ChEBI" id="CHEBI:456216"/>
        <dbReference type="EC" id="2.7.11.1"/>
    </reaction>
</comment>
<evidence type="ECO:0000256" key="4">
    <source>
        <dbReference type="ARBA" id="ARBA00022679"/>
    </source>
</evidence>
<evidence type="ECO:0000259" key="12">
    <source>
        <dbReference type="PROSITE" id="PS50011"/>
    </source>
</evidence>
<dbReference type="GO" id="GO:0005524">
    <property type="term" value="F:ATP binding"/>
    <property type="evidence" value="ECO:0007669"/>
    <property type="project" value="UniProtKB-UniRule"/>
</dbReference>
<gene>
    <name evidence="14" type="primary">LOC113063242</name>
</gene>
<proteinExistence type="inferred from homology"/>
<dbReference type="KEGG" id="caua:113063242"/>
<dbReference type="FunFam" id="1.10.510.10:FF:000392">
    <property type="entry name" value="Pim proto-oncogene, serine/threonine kinase,-related 152"/>
    <property type="match status" value="1"/>
</dbReference>
<feature type="domain" description="Protein kinase" evidence="12">
    <location>
        <begin position="378"/>
        <end position="633"/>
    </location>
</feature>
<dbReference type="InterPro" id="IPR008271">
    <property type="entry name" value="Ser/Thr_kinase_AS"/>
</dbReference>
<dbReference type="AlphaFoldDB" id="A0A6P6LXL8"/>
<feature type="region of interest" description="Disordered" evidence="11">
    <location>
        <begin position="148"/>
        <end position="188"/>
    </location>
</feature>
<feature type="binding site" evidence="10">
    <location>
        <position position="407"/>
    </location>
    <ligand>
        <name>ATP</name>
        <dbReference type="ChEBI" id="CHEBI:30616"/>
    </ligand>
</feature>
<evidence type="ECO:0000256" key="3">
    <source>
        <dbReference type="ARBA" id="ARBA00022527"/>
    </source>
</evidence>
<dbReference type="SMART" id="SM00220">
    <property type="entry name" value="S_TKc"/>
    <property type="match status" value="1"/>
</dbReference>
<dbReference type="Gene3D" id="1.10.510.10">
    <property type="entry name" value="Transferase(Phosphotransferase) domain 1"/>
    <property type="match status" value="1"/>
</dbReference>
<keyword evidence="5 10" id="KW-0547">Nucleotide-binding</keyword>
<keyword evidence="4" id="KW-0808">Transferase</keyword>
<dbReference type="GeneID" id="113063242"/>
<evidence type="ECO:0000256" key="11">
    <source>
        <dbReference type="SAM" id="MobiDB-lite"/>
    </source>
</evidence>
<keyword evidence="13" id="KW-1185">Reference proteome</keyword>
<evidence type="ECO:0000256" key="9">
    <source>
        <dbReference type="ARBA" id="ARBA00048679"/>
    </source>
</evidence>
<dbReference type="InterPro" id="IPR000719">
    <property type="entry name" value="Prot_kinase_dom"/>
</dbReference>
<protein>
    <recommendedName>
        <fullName evidence="2">non-specific serine/threonine protein kinase</fullName>
        <ecNumber evidence="2">2.7.11.1</ecNumber>
    </recommendedName>
</protein>
<dbReference type="Pfam" id="PF00069">
    <property type="entry name" value="Pkinase"/>
    <property type="match status" value="1"/>
</dbReference>
<dbReference type="Proteomes" id="UP000515129">
    <property type="component" value="Chromosome 45"/>
</dbReference>
<sequence length="638" mass="71774">MGLFSRLKKACKVERVDAPQTCVLLKYTTITAENHGHPHPLDETPGGADEIVDREREAGRRERIKKRFCRAFLNLFRLRTGKYDLAKSEKVYRSEAGSYRGLTDGKITYDDRDQTSLQHIPVVEIHDHQEAHASEVLPALEKHLEQDVPKPQGVPQSQDVPQPQGVPQSQDVPQPQGVPQSQDIPQPQEIHTPVGLTEEDIVEALVKDQSSPQHIIDICDLHEAPVSEVLIAEDQMEQDVLQHQDVDAPVSSAEDDKAELVKDQISLQQIVEIHDHGEAPVSEVLPAAEDQLEQGVLQHQDIDAPVNSAEDDKAELVKDQSSLQQIVEIHDHGEAPVSEVLPAAEEGVLQPQDVHTPASSSEDDEAEEPENNHIFWRYEFGSKLGEGSNSHIHAGTRCKDGLKVAVKIAEKTPNMPYLRVPGHPKHLPMEIGLTLMANKGPRVPQIIKLLDWQDDPDHYVMVFERPVPSMSMFSFVKLQRRLNEEMARNVMSQVIHASKICCERGVFHRDIKLENLIVNPDTLEVKLIDFGCGTLMKDSAYVAFNGTEIFCPPEFDVDGRYHAKPATVWSLGILLFVMVCGYFPEDKDLHMISKNVQSNPDLSKECCQMICSCLQHDPQQRLILEEMLLHDWFMVLRV</sequence>
<keyword evidence="3" id="KW-0723">Serine/threonine-protein kinase</keyword>
<dbReference type="FunFam" id="3.30.200.20:FF:000246">
    <property type="entry name" value="Pim proto-oncogene, serine/threonine kinase,-related 152"/>
    <property type="match status" value="1"/>
</dbReference>
<evidence type="ECO:0000256" key="6">
    <source>
        <dbReference type="ARBA" id="ARBA00022777"/>
    </source>
</evidence>
<dbReference type="InterPro" id="IPR017441">
    <property type="entry name" value="Protein_kinase_ATP_BS"/>
</dbReference>
<dbReference type="GO" id="GO:0004674">
    <property type="term" value="F:protein serine/threonine kinase activity"/>
    <property type="evidence" value="ECO:0007669"/>
    <property type="project" value="UniProtKB-KW"/>
</dbReference>
<dbReference type="OrthoDB" id="8596411at2759"/>
<dbReference type="InterPro" id="IPR051138">
    <property type="entry name" value="PIM_Ser/Thr_kinase"/>
</dbReference>
<organism evidence="13 14">
    <name type="scientific">Carassius auratus</name>
    <name type="common">Goldfish</name>
    <dbReference type="NCBI Taxonomy" id="7957"/>
    <lineage>
        <taxon>Eukaryota</taxon>
        <taxon>Metazoa</taxon>
        <taxon>Chordata</taxon>
        <taxon>Craniata</taxon>
        <taxon>Vertebrata</taxon>
        <taxon>Euteleostomi</taxon>
        <taxon>Actinopterygii</taxon>
        <taxon>Neopterygii</taxon>
        <taxon>Teleostei</taxon>
        <taxon>Ostariophysi</taxon>
        <taxon>Cypriniformes</taxon>
        <taxon>Cyprinidae</taxon>
        <taxon>Cyprininae</taxon>
        <taxon>Carassius</taxon>
    </lineage>
</organism>
<dbReference type="EC" id="2.7.11.1" evidence="2"/>
<evidence type="ECO:0000256" key="2">
    <source>
        <dbReference type="ARBA" id="ARBA00012513"/>
    </source>
</evidence>
<dbReference type="Gene3D" id="3.30.200.20">
    <property type="entry name" value="Phosphorylase Kinase, domain 1"/>
    <property type="match status" value="1"/>
</dbReference>
<dbReference type="InterPro" id="IPR011009">
    <property type="entry name" value="Kinase-like_dom_sf"/>
</dbReference>
<dbReference type="RefSeq" id="XP_026089275.1">
    <property type="nucleotide sequence ID" value="XM_026233490.1"/>
</dbReference>
<feature type="compositionally biased region" description="Polar residues" evidence="11">
    <location>
        <begin position="154"/>
        <end position="185"/>
    </location>
</feature>
<dbReference type="GO" id="GO:0005737">
    <property type="term" value="C:cytoplasm"/>
    <property type="evidence" value="ECO:0007669"/>
    <property type="project" value="TreeGrafter"/>
</dbReference>
<keyword evidence="7 10" id="KW-0067">ATP-binding</keyword>
<dbReference type="SUPFAM" id="SSF56112">
    <property type="entry name" value="Protein kinase-like (PK-like)"/>
    <property type="match status" value="1"/>
</dbReference>
<dbReference type="GO" id="GO:0007346">
    <property type="term" value="P:regulation of mitotic cell cycle"/>
    <property type="evidence" value="ECO:0007669"/>
    <property type="project" value="TreeGrafter"/>
</dbReference>
<comment type="similarity">
    <text evidence="1">Belongs to the protein kinase superfamily. CAMK Ser/Thr protein kinase family. PIM subfamily.</text>
</comment>
<comment type="catalytic activity">
    <reaction evidence="8">
        <text>L-threonyl-[protein] + ATP = O-phospho-L-threonyl-[protein] + ADP + H(+)</text>
        <dbReference type="Rhea" id="RHEA:46608"/>
        <dbReference type="Rhea" id="RHEA-COMP:11060"/>
        <dbReference type="Rhea" id="RHEA-COMP:11605"/>
        <dbReference type="ChEBI" id="CHEBI:15378"/>
        <dbReference type="ChEBI" id="CHEBI:30013"/>
        <dbReference type="ChEBI" id="CHEBI:30616"/>
        <dbReference type="ChEBI" id="CHEBI:61977"/>
        <dbReference type="ChEBI" id="CHEBI:456216"/>
        <dbReference type="EC" id="2.7.11.1"/>
    </reaction>
</comment>
<dbReference type="PROSITE" id="PS00107">
    <property type="entry name" value="PROTEIN_KINASE_ATP"/>
    <property type="match status" value="1"/>
</dbReference>
<dbReference type="PANTHER" id="PTHR22984">
    <property type="entry name" value="SERINE/THREONINE-PROTEIN KINASE PIM"/>
    <property type="match status" value="1"/>
</dbReference>
<evidence type="ECO:0000313" key="13">
    <source>
        <dbReference type="Proteomes" id="UP000515129"/>
    </source>
</evidence>
<dbReference type="PROSITE" id="PS50011">
    <property type="entry name" value="PROTEIN_KINASE_DOM"/>
    <property type="match status" value="1"/>
</dbReference>
<name>A0A6P6LXL8_CARAU</name>
<evidence type="ECO:0000256" key="7">
    <source>
        <dbReference type="ARBA" id="ARBA00022840"/>
    </source>
</evidence>
<evidence type="ECO:0000313" key="14">
    <source>
        <dbReference type="RefSeq" id="XP_026089275.1"/>
    </source>
</evidence>
<dbReference type="PANTHER" id="PTHR22984:SF11">
    <property type="entry name" value="AURORA KINASE-RELATED"/>
    <property type="match status" value="1"/>
</dbReference>
<reference evidence="14" key="1">
    <citation type="submission" date="2025-08" db="UniProtKB">
        <authorList>
            <consortium name="RefSeq"/>
        </authorList>
    </citation>
    <scope>IDENTIFICATION</scope>
    <source>
        <strain evidence="14">Wakin</strain>
        <tissue evidence="14">Muscle</tissue>
    </source>
</reference>
<dbReference type="PROSITE" id="PS00108">
    <property type="entry name" value="PROTEIN_KINASE_ST"/>
    <property type="match status" value="1"/>
</dbReference>
<accession>A0A6P6LXL8</accession>
<keyword evidence="6" id="KW-0418">Kinase</keyword>
<evidence type="ECO:0000256" key="1">
    <source>
        <dbReference type="ARBA" id="ARBA00005505"/>
    </source>
</evidence>
<evidence type="ECO:0000256" key="8">
    <source>
        <dbReference type="ARBA" id="ARBA00047899"/>
    </source>
</evidence>
<evidence type="ECO:0000256" key="10">
    <source>
        <dbReference type="PROSITE-ProRule" id="PRU10141"/>
    </source>
</evidence>
<evidence type="ECO:0000256" key="5">
    <source>
        <dbReference type="ARBA" id="ARBA00022741"/>
    </source>
</evidence>
<dbReference type="GO" id="GO:0043066">
    <property type="term" value="P:negative regulation of apoptotic process"/>
    <property type="evidence" value="ECO:0007669"/>
    <property type="project" value="TreeGrafter"/>
</dbReference>